<feature type="chain" id="PRO_5044858772" evidence="2">
    <location>
        <begin position="25"/>
        <end position="224"/>
    </location>
</feature>
<feature type="region of interest" description="Disordered" evidence="1">
    <location>
        <begin position="30"/>
        <end position="90"/>
    </location>
</feature>
<dbReference type="Proteomes" id="UP000184253">
    <property type="component" value="Unassembled WGS sequence"/>
</dbReference>
<name>A0ABD7MAD2_MICLU</name>
<feature type="region of interest" description="Disordered" evidence="1">
    <location>
        <begin position="200"/>
        <end position="224"/>
    </location>
</feature>
<dbReference type="EMBL" id="FRCE01000017">
    <property type="protein sequence ID" value="SHL88108.1"/>
    <property type="molecule type" value="Genomic_DNA"/>
</dbReference>
<feature type="compositionally biased region" description="Acidic residues" evidence="1">
    <location>
        <begin position="200"/>
        <end position="210"/>
    </location>
</feature>
<feature type="compositionally biased region" description="Basic and acidic residues" evidence="1">
    <location>
        <begin position="170"/>
        <end position="183"/>
    </location>
</feature>
<feature type="signal peptide" evidence="2">
    <location>
        <begin position="1"/>
        <end position="24"/>
    </location>
</feature>
<sequence length="224" mass="22862">MTITTLTRKTALTGTGVLAALALAACGTTADNGDDGSVSPEVDASSAVASTPATDDASTTSASASSSASSTSASSTAATAGSGSGTGQADDPAYAVIDAVLEKHGDGIIVEVDANDDDTTWEVDVVVGEEVKELDVTADGDITETDRESDLEDVQKAKDAEVTAQQALDTAREGRDGVTLDKMDLDDDNGTLQWEVEFDREDGSDGPEVEIDARSGEVLTVDEH</sequence>
<evidence type="ECO:0000259" key="3">
    <source>
        <dbReference type="Pfam" id="PF03413"/>
    </source>
</evidence>
<feature type="compositionally biased region" description="Basic and acidic residues" evidence="1">
    <location>
        <begin position="211"/>
        <end position="224"/>
    </location>
</feature>
<feature type="compositionally biased region" description="Low complexity" evidence="1">
    <location>
        <begin position="43"/>
        <end position="90"/>
    </location>
</feature>
<gene>
    <name evidence="4" type="ORF">SAMN04487849_11716</name>
</gene>
<keyword evidence="2" id="KW-0732">Signal</keyword>
<dbReference type="Pfam" id="PF03413">
    <property type="entry name" value="PepSY"/>
    <property type="match status" value="1"/>
</dbReference>
<protein>
    <submittedName>
        <fullName evidence="4">Uncharacterized membrane protein YkoI</fullName>
    </submittedName>
</protein>
<evidence type="ECO:0000256" key="2">
    <source>
        <dbReference type="SAM" id="SignalP"/>
    </source>
</evidence>
<evidence type="ECO:0000313" key="5">
    <source>
        <dbReference type="Proteomes" id="UP000184253"/>
    </source>
</evidence>
<feature type="domain" description="PepSY" evidence="3">
    <location>
        <begin position="162"/>
        <end position="220"/>
    </location>
</feature>
<evidence type="ECO:0000313" key="4">
    <source>
        <dbReference type="EMBL" id="SHL88108.1"/>
    </source>
</evidence>
<dbReference type="RefSeq" id="WP_081374448.1">
    <property type="nucleotide sequence ID" value="NZ_FRCE01000017.1"/>
</dbReference>
<dbReference type="Gene3D" id="3.10.450.40">
    <property type="match status" value="1"/>
</dbReference>
<accession>A0ABD7MAD2</accession>
<reference evidence="4 5" key="1">
    <citation type="submission" date="2016-11" db="EMBL/GenBank/DDBJ databases">
        <authorList>
            <person name="Varghese N."/>
            <person name="Submissions S."/>
        </authorList>
    </citation>
    <scope>NUCLEOTIDE SEQUENCE [LARGE SCALE GENOMIC DNA]</scope>
    <source>
        <strain evidence="4 5">VTM4R57</strain>
    </source>
</reference>
<proteinExistence type="predicted"/>
<comment type="caution">
    <text evidence="4">The sequence shown here is derived from an EMBL/GenBank/DDBJ whole genome shotgun (WGS) entry which is preliminary data.</text>
</comment>
<dbReference type="InterPro" id="IPR025711">
    <property type="entry name" value="PepSY"/>
</dbReference>
<evidence type="ECO:0000256" key="1">
    <source>
        <dbReference type="SAM" id="MobiDB-lite"/>
    </source>
</evidence>
<dbReference type="AlphaFoldDB" id="A0ABD7MAD2"/>
<organism evidence="4 5">
    <name type="scientific">Micrococcus luteus</name>
    <name type="common">Micrococcus lysodeikticus</name>
    <dbReference type="NCBI Taxonomy" id="1270"/>
    <lineage>
        <taxon>Bacteria</taxon>
        <taxon>Bacillati</taxon>
        <taxon>Actinomycetota</taxon>
        <taxon>Actinomycetes</taxon>
        <taxon>Micrococcales</taxon>
        <taxon>Micrococcaceae</taxon>
        <taxon>Micrococcus</taxon>
    </lineage>
</organism>
<feature type="region of interest" description="Disordered" evidence="1">
    <location>
        <begin position="165"/>
        <end position="186"/>
    </location>
</feature>